<evidence type="ECO:0000313" key="6">
    <source>
        <dbReference type="EMBL" id="SDZ08492.1"/>
    </source>
</evidence>
<dbReference type="FunFam" id="3.40.190.10:FF:000035">
    <property type="entry name" value="Molybdate ABC transporter substrate-binding protein"/>
    <property type="match status" value="1"/>
</dbReference>
<dbReference type="GO" id="GO:0030973">
    <property type="term" value="F:molybdate ion binding"/>
    <property type="evidence" value="ECO:0007669"/>
    <property type="project" value="InterPro"/>
</dbReference>
<dbReference type="InterPro" id="IPR005950">
    <property type="entry name" value="ModA"/>
</dbReference>
<dbReference type="RefSeq" id="WP_093314603.1">
    <property type="nucleotide sequence ID" value="NZ_FNPV01000008.1"/>
</dbReference>
<organism evidence="6 7">
    <name type="scientific">Tindallia californiensis</name>
    <dbReference type="NCBI Taxonomy" id="159292"/>
    <lineage>
        <taxon>Bacteria</taxon>
        <taxon>Bacillati</taxon>
        <taxon>Bacillota</taxon>
        <taxon>Clostridia</taxon>
        <taxon>Peptostreptococcales</taxon>
        <taxon>Tindalliaceae</taxon>
        <taxon>Tindallia</taxon>
    </lineage>
</organism>
<dbReference type="NCBIfam" id="TIGR01256">
    <property type="entry name" value="modA"/>
    <property type="match status" value="1"/>
</dbReference>
<feature type="binding site" evidence="5">
    <location>
        <position position="47"/>
    </location>
    <ligand>
        <name>molybdate</name>
        <dbReference type="ChEBI" id="CHEBI:36264"/>
    </ligand>
</feature>
<gene>
    <name evidence="6" type="ORF">SAMN05192546_10891</name>
</gene>
<evidence type="ECO:0000256" key="1">
    <source>
        <dbReference type="ARBA" id="ARBA00009175"/>
    </source>
</evidence>
<comment type="similarity">
    <text evidence="1">Belongs to the bacterial solute-binding protein ModA family.</text>
</comment>
<dbReference type="AlphaFoldDB" id="A0A1H3Q4M4"/>
<dbReference type="GO" id="GO:0046872">
    <property type="term" value="F:metal ion binding"/>
    <property type="evidence" value="ECO:0007669"/>
    <property type="project" value="UniProtKB-KW"/>
</dbReference>
<protein>
    <submittedName>
        <fullName evidence="6">Molybdate transport system substrate-binding protein</fullName>
    </submittedName>
</protein>
<dbReference type="CDD" id="cd13539">
    <property type="entry name" value="PBP2_AvModA"/>
    <property type="match status" value="1"/>
</dbReference>
<dbReference type="GO" id="GO:1901359">
    <property type="term" value="F:tungstate binding"/>
    <property type="evidence" value="ECO:0007669"/>
    <property type="project" value="UniProtKB-ARBA"/>
</dbReference>
<keyword evidence="7" id="KW-1185">Reference proteome</keyword>
<accession>A0A1H3Q4M4</accession>
<dbReference type="SUPFAM" id="SSF53850">
    <property type="entry name" value="Periplasmic binding protein-like II"/>
    <property type="match status" value="1"/>
</dbReference>
<dbReference type="OrthoDB" id="9785015at2"/>
<dbReference type="GO" id="GO:0015689">
    <property type="term" value="P:molybdate ion transport"/>
    <property type="evidence" value="ECO:0007669"/>
    <property type="project" value="InterPro"/>
</dbReference>
<evidence type="ECO:0000256" key="3">
    <source>
        <dbReference type="ARBA" id="ARBA00022723"/>
    </source>
</evidence>
<dbReference type="STRING" id="159292.SAMN05192546_10891"/>
<dbReference type="PANTHER" id="PTHR30632:SF14">
    <property type="entry name" value="TUNGSTATE_MOLYBDATE_CHROMATE-BINDING PROTEIN MODA"/>
    <property type="match status" value="1"/>
</dbReference>
<dbReference type="EMBL" id="FNPV01000008">
    <property type="protein sequence ID" value="SDZ08492.1"/>
    <property type="molecule type" value="Genomic_DNA"/>
</dbReference>
<evidence type="ECO:0000313" key="7">
    <source>
        <dbReference type="Proteomes" id="UP000199230"/>
    </source>
</evidence>
<evidence type="ECO:0000256" key="2">
    <source>
        <dbReference type="ARBA" id="ARBA00022505"/>
    </source>
</evidence>
<keyword evidence="3 5" id="KW-0479">Metal-binding</keyword>
<keyword evidence="4" id="KW-0732">Signal</keyword>
<dbReference type="Proteomes" id="UP000199230">
    <property type="component" value="Unassembled WGS sequence"/>
</dbReference>
<dbReference type="InterPro" id="IPR050682">
    <property type="entry name" value="ModA/WtpA"/>
</dbReference>
<dbReference type="Gene3D" id="3.40.190.10">
    <property type="entry name" value="Periplasmic binding protein-like II"/>
    <property type="match status" value="2"/>
</dbReference>
<keyword evidence="2 5" id="KW-0500">Molybdenum</keyword>
<evidence type="ECO:0000256" key="4">
    <source>
        <dbReference type="ARBA" id="ARBA00022729"/>
    </source>
</evidence>
<reference evidence="6 7" key="1">
    <citation type="submission" date="2016-10" db="EMBL/GenBank/DDBJ databases">
        <authorList>
            <person name="de Groot N.N."/>
        </authorList>
    </citation>
    <scope>NUCLEOTIDE SEQUENCE [LARGE SCALE GENOMIC DNA]</scope>
    <source>
        <strain evidence="6 7">APO</strain>
    </source>
</reference>
<dbReference type="PANTHER" id="PTHR30632">
    <property type="entry name" value="MOLYBDATE-BINDING PERIPLASMIC PROTEIN"/>
    <property type="match status" value="1"/>
</dbReference>
<proteinExistence type="inferred from homology"/>
<name>A0A1H3Q4M4_9FIRM</name>
<feature type="binding site" evidence="5">
    <location>
        <position position="74"/>
    </location>
    <ligand>
        <name>molybdate</name>
        <dbReference type="ChEBI" id="CHEBI:36264"/>
    </ligand>
</feature>
<dbReference type="InterPro" id="IPR044084">
    <property type="entry name" value="AvModA-like_subst-bd"/>
</dbReference>
<feature type="binding site" evidence="5">
    <location>
        <position position="183"/>
    </location>
    <ligand>
        <name>molybdate</name>
        <dbReference type="ChEBI" id="CHEBI:36264"/>
    </ligand>
</feature>
<dbReference type="Pfam" id="PF13531">
    <property type="entry name" value="SBP_bac_11"/>
    <property type="match status" value="1"/>
</dbReference>
<evidence type="ECO:0000256" key="5">
    <source>
        <dbReference type="PIRSR" id="PIRSR004846-1"/>
    </source>
</evidence>
<sequence length="263" mass="29581">MRKASVLAGIGVVIIFTLLWMGDLKAGGFLSDEKTEDNKLQVLAASSLRFAFEEIGEAFWEKEGIEIVFQYGASGNLAQQIVNGAPVDLYASADRHFMERLVKEEHINEENLRLFCKGILVLAFHQDNSEPVEKLEDLIKPSVQRISIANPEHAPYGKAAKAALETAGLWQELEEKIVYGSTVTQAMQYIETGNVSAAILAKSVIYSEKINFSYIDQSYYRPLDHFIGMVERSEQQKNAQKFLSFLQQEEAEKILLRHGFSMP</sequence>
<dbReference type="PIRSF" id="PIRSF004846">
    <property type="entry name" value="ModA"/>
    <property type="match status" value="1"/>
</dbReference>